<gene>
    <name evidence="2" type="ORF">BC659_2402</name>
</gene>
<feature type="transmembrane region" description="Helical" evidence="1">
    <location>
        <begin position="99"/>
        <end position="120"/>
    </location>
</feature>
<evidence type="ECO:0000313" key="2">
    <source>
        <dbReference type="EMBL" id="TDO27084.1"/>
    </source>
</evidence>
<proteinExistence type="predicted"/>
<dbReference type="Pfam" id="PF05987">
    <property type="entry name" value="DUF898"/>
    <property type="match status" value="2"/>
</dbReference>
<keyword evidence="3" id="KW-1185">Reference proteome</keyword>
<accession>A0A4R6IWK7</accession>
<dbReference type="OrthoDB" id="637345at2"/>
<feature type="transmembrane region" description="Helical" evidence="1">
    <location>
        <begin position="247"/>
        <end position="269"/>
    </location>
</feature>
<evidence type="ECO:0000313" key="3">
    <source>
        <dbReference type="Proteomes" id="UP000295741"/>
    </source>
</evidence>
<dbReference type="EMBL" id="SNWP01000011">
    <property type="protein sequence ID" value="TDO27084.1"/>
    <property type="molecule type" value="Genomic_DNA"/>
</dbReference>
<evidence type="ECO:0000256" key="1">
    <source>
        <dbReference type="SAM" id="Phobius"/>
    </source>
</evidence>
<keyword evidence="1" id="KW-0812">Transmembrane</keyword>
<dbReference type="RefSeq" id="WP_133474949.1">
    <property type="nucleotide sequence ID" value="NZ_SNWP01000011.1"/>
</dbReference>
<protein>
    <submittedName>
        <fullName evidence="2">Uncharacterized membrane protein YjgN (DUF898 family)</fullName>
    </submittedName>
</protein>
<name>A0A4R6IWK7_9BACT</name>
<reference evidence="2 3" key="1">
    <citation type="submission" date="2019-03" db="EMBL/GenBank/DDBJ databases">
        <title>Genomic Encyclopedia of Archaeal and Bacterial Type Strains, Phase II (KMG-II): from individual species to whole genera.</title>
        <authorList>
            <person name="Goeker M."/>
        </authorList>
    </citation>
    <scope>NUCLEOTIDE SEQUENCE [LARGE SCALE GENOMIC DNA]</scope>
    <source>
        <strain evidence="2 3">DSM 28323</strain>
    </source>
</reference>
<comment type="caution">
    <text evidence="2">The sequence shown here is derived from an EMBL/GenBank/DDBJ whole genome shotgun (WGS) entry which is preliminary data.</text>
</comment>
<keyword evidence="1" id="KW-0472">Membrane</keyword>
<feature type="transmembrane region" description="Helical" evidence="1">
    <location>
        <begin position="72"/>
        <end position="92"/>
    </location>
</feature>
<feature type="transmembrane region" description="Helical" evidence="1">
    <location>
        <begin position="194"/>
        <end position="214"/>
    </location>
</feature>
<organism evidence="2 3">
    <name type="scientific">Sediminibacterium goheungense</name>
    <dbReference type="NCBI Taxonomy" id="1086393"/>
    <lineage>
        <taxon>Bacteria</taxon>
        <taxon>Pseudomonadati</taxon>
        <taxon>Bacteroidota</taxon>
        <taxon>Chitinophagia</taxon>
        <taxon>Chitinophagales</taxon>
        <taxon>Chitinophagaceae</taxon>
        <taxon>Sediminibacterium</taxon>
    </lineage>
</organism>
<keyword evidence="1" id="KW-1133">Transmembrane helix</keyword>
<dbReference type="InterPro" id="IPR010295">
    <property type="entry name" value="DUF898"/>
</dbReference>
<feature type="transmembrane region" description="Helical" evidence="1">
    <location>
        <begin position="151"/>
        <end position="173"/>
    </location>
</feature>
<feature type="transmembrane region" description="Helical" evidence="1">
    <location>
        <begin position="21"/>
        <end position="39"/>
    </location>
</feature>
<dbReference type="AlphaFoldDB" id="A0A4R6IWK7"/>
<dbReference type="Proteomes" id="UP000295741">
    <property type="component" value="Unassembled WGS sequence"/>
</dbReference>
<sequence length="317" mass="36814">MENKTHYKLGYHGTGMDMFRIELVNFILCLVTLGLYYPWAKAKTLEYLYSQTIFEGQPFVFSGTGKEMFRGFIKAFLFLAILWAAILISIWYGGEMAQLTILLFYLVIIALIPLIIHGSYKYRMAKSSWRGIRFGYTGERSELVKIFFRDLFLTIITFGIYGAWLAMNIRRYVLDHVRIGNANFTYHGSGGDFFLLNLKGYFLSIFTLGIYVFWWQKDLFEYFVSYLRLRQGDRKIIFRSKATGGGFAGLMIVNFLIIIFTLGFGYAWVITRTLRYVADNIEMYGDLSLDELVQSQPDYSDAMADDMADFFDFGFIV</sequence>